<evidence type="ECO:0000313" key="9">
    <source>
        <dbReference type="Proteomes" id="UP000619293"/>
    </source>
</evidence>
<dbReference type="RefSeq" id="WP_191839126.1">
    <property type="nucleotide sequence ID" value="NZ_BAAALB010000006.1"/>
</dbReference>
<feature type="transmembrane region" description="Helical" evidence="6">
    <location>
        <begin position="90"/>
        <end position="112"/>
    </location>
</feature>
<name>A0A8J3K6M3_9ACTN</name>
<dbReference type="InterPro" id="IPR051791">
    <property type="entry name" value="Pra-immunoreactive"/>
</dbReference>
<keyword evidence="9" id="KW-1185">Reference proteome</keyword>
<evidence type="ECO:0000313" key="8">
    <source>
        <dbReference type="EMBL" id="GIF91218.1"/>
    </source>
</evidence>
<dbReference type="PANTHER" id="PTHR36115:SF6">
    <property type="entry name" value="PROLINE-RICH ANTIGEN HOMOLOG"/>
    <property type="match status" value="1"/>
</dbReference>
<dbReference type="Proteomes" id="UP000619293">
    <property type="component" value="Unassembled WGS sequence"/>
</dbReference>
<feature type="transmembrane region" description="Helical" evidence="6">
    <location>
        <begin position="50"/>
        <end position="78"/>
    </location>
</feature>
<evidence type="ECO:0000259" key="7">
    <source>
        <dbReference type="Pfam" id="PF06271"/>
    </source>
</evidence>
<comment type="caution">
    <text evidence="8">The sequence shown here is derived from an EMBL/GenBank/DDBJ whole genome shotgun (WGS) entry which is preliminary data.</text>
</comment>
<dbReference type="PANTHER" id="PTHR36115">
    <property type="entry name" value="PROLINE-RICH ANTIGEN HOMOLOG-RELATED"/>
    <property type="match status" value="1"/>
</dbReference>
<evidence type="ECO:0000256" key="5">
    <source>
        <dbReference type="ARBA" id="ARBA00023136"/>
    </source>
</evidence>
<dbReference type="GO" id="GO:0005886">
    <property type="term" value="C:plasma membrane"/>
    <property type="evidence" value="ECO:0007669"/>
    <property type="project" value="UniProtKB-SubCell"/>
</dbReference>
<dbReference type="EMBL" id="BONG01000030">
    <property type="protein sequence ID" value="GIF91218.1"/>
    <property type="molecule type" value="Genomic_DNA"/>
</dbReference>
<evidence type="ECO:0000256" key="3">
    <source>
        <dbReference type="ARBA" id="ARBA00022692"/>
    </source>
</evidence>
<keyword evidence="3 6" id="KW-0812">Transmembrane</keyword>
<protein>
    <recommendedName>
        <fullName evidence="7">RDD domain-containing protein</fullName>
    </recommendedName>
</protein>
<evidence type="ECO:0000256" key="6">
    <source>
        <dbReference type="SAM" id="Phobius"/>
    </source>
</evidence>
<keyword evidence="5 6" id="KW-0472">Membrane</keyword>
<dbReference type="Pfam" id="PF06271">
    <property type="entry name" value="RDD"/>
    <property type="match status" value="1"/>
</dbReference>
<sequence length="136" mass="14343">MVSRIAGLAIDAGLLAVASSFAVSGVPAVWSALAGEPPGWLKAASAVVAAVLPVVYFTGCWWMTGQTLGALLFGTVVRRTDGRHVGFCRALLRAVIGLAIPVLWLVGMVGVLTDAKRRAWHDRVFGTVVRYAERGP</sequence>
<accession>A0A8J3K6M3</accession>
<keyword evidence="2" id="KW-1003">Cell membrane</keyword>
<feature type="domain" description="RDD" evidence="7">
    <location>
        <begin position="2"/>
        <end position="124"/>
    </location>
</feature>
<evidence type="ECO:0000256" key="2">
    <source>
        <dbReference type="ARBA" id="ARBA00022475"/>
    </source>
</evidence>
<keyword evidence="4 6" id="KW-1133">Transmembrane helix</keyword>
<organism evidence="8 9">
    <name type="scientific">Catellatospora chokoriensis</name>
    <dbReference type="NCBI Taxonomy" id="310353"/>
    <lineage>
        <taxon>Bacteria</taxon>
        <taxon>Bacillati</taxon>
        <taxon>Actinomycetota</taxon>
        <taxon>Actinomycetes</taxon>
        <taxon>Micromonosporales</taxon>
        <taxon>Micromonosporaceae</taxon>
        <taxon>Catellatospora</taxon>
    </lineage>
</organism>
<proteinExistence type="predicted"/>
<evidence type="ECO:0000256" key="1">
    <source>
        <dbReference type="ARBA" id="ARBA00004651"/>
    </source>
</evidence>
<dbReference type="InterPro" id="IPR010432">
    <property type="entry name" value="RDD"/>
</dbReference>
<gene>
    <name evidence="8" type="ORF">Cch02nite_46620</name>
</gene>
<reference evidence="8 9" key="1">
    <citation type="submission" date="2021-01" db="EMBL/GenBank/DDBJ databases">
        <title>Whole genome shotgun sequence of Catellatospora chokoriensis NBRC 107358.</title>
        <authorList>
            <person name="Komaki H."/>
            <person name="Tamura T."/>
        </authorList>
    </citation>
    <scope>NUCLEOTIDE SEQUENCE [LARGE SCALE GENOMIC DNA]</scope>
    <source>
        <strain evidence="8 9">NBRC 107358</strain>
    </source>
</reference>
<dbReference type="AlphaFoldDB" id="A0A8J3K6M3"/>
<evidence type="ECO:0000256" key="4">
    <source>
        <dbReference type="ARBA" id="ARBA00022989"/>
    </source>
</evidence>
<comment type="subcellular location">
    <subcellularLocation>
        <location evidence="1">Cell membrane</location>
        <topology evidence="1">Multi-pass membrane protein</topology>
    </subcellularLocation>
</comment>